<dbReference type="PANTHER" id="PTHR20275:SF0">
    <property type="entry name" value="NAD KINASE"/>
    <property type="match status" value="1"/>
</dbReference>
<evidence type="ECO:0000256" key="2">
    <source>
        <dbReference type="ARBA" id="ARBA00022777"/>
    </source>
</evidence>
<keyword evidence="3 6" id="KW-0521">NADP</keyword>
<dbReference type="EMBL" id="DVMY01000080">
    <property type="protein sequence ID" value="HIU37602.1"/>
    <property type="molecule type" value="Genomic_DNA"/>
</dbReference>
<name>A0A9D1LGA7_9BURK</name>
<dbReference type="InterPro" id="IPR002504">
    <property type="entry name" value="NADK"/>
</dbReference>
<gene>
    <name evidence="6" type="primary">nadK</name>
    <name evidence="7" type="ORF">IAC56_04950</name>
</gene>
<accession>A0A9D1LGA7</accession>
<dbReference type="EC" id="2.7.1.23" evidence="6"/>
<evidence type="ECO:0000256" key="1">
    <source>
        <dbReference type="ARBA" id="ARBA00022679"/>
    </source>
</evidence>
<dbReference type="GO" id="GO:0046872">
    <property type="term" value="F:metal ion binding"/>
    <property type="evidence" value="ECO:0007669"/>
    <property type="project" value="UniProtKB-UniRule"/>
</dbReference>
<keyword evidence="6" id="KW-0067">ATP-binding</keyword>
<dbReference type="InterPro" id="IPR017438">
    <property type="entry name" value="ATP-NAD_kinase_N"/>
</dbReference>
<dbReference type="Gene3D" id="3.40.50.10330">
    <property type="entry name" value="Probable inorganic polyphosphate/atp-NAD kinase, domain 1"/>
    <property type="match status" value="1"/>
</dbReference>
<comment type="caution">
    <text evidence="6">Lacks conserved residue(s) required for the propagation of feature annotation.</text>
</comment>
<evidence type="ECO:0000256" key="6">
    <source>
        <dbReference type="HAMAP-Rule" id="MF_00361"/>
    </source>
</evidence>
<keyword evidence="1 6" id="KW-0808">Transferase</keyword>
<organism evidence="7 8">
    <name type="scientific">Candidatus Aphodousia faecigallinarum</name>
    <dbReference type="NCBI Taxonomy" id="2840677"/>
    <lineage>
        <taxon>Bacteria</taxon>
        <taxon>Pseudomonadati</taxon>
        <taxon>Pseudomonadota</taxon>
        <taxon>Betaproteobacteria</taxon>
        <taxon>Burkholderiales</taxon>
        <taxon>Sutterellaceae</taxon>
        <taxon>Sutterellaceae incertae sedis</taxon>
        <taxon>Candidatus Aphodousia</taxon>
    </lineage>
</organism>
<evidence type="ECO:0000256" key="4">
    <source>
        <dbReference type="ARBA" id="ARBA00023027"/>
    </source>
</evidence>
<feature type="binding site" evidence="6">
    <location>
        <position position="155"/>
    </location>
    <ligand>
        <name>NAD(+)</name>
        <dbReference type="ChEBI" id="CHEBI:57540"/>
    </ligand>
</feature>
<feature type="binding site" evidence="6">
    <location>
        <position position="226"/>
    </location>
    <ligand>
        <name>NAD(+)</name>
        <dbReference type="ChEBI" id="CHEBI:57540"/>
    </ligand>
</feature>
<dbReference type="GO" id="GO:0019674">
    <property type="term" value="P:NAD+ metabolic process"/>
    <property type="evidence" value="ECO:0007669"/>
    <property type="project" value="InterPro"/>
</dbReference>
<comment type="function">
    <text evidence="6">Involved in the regulation of the intracellular balance of NAD and NADP, and is a key enzyme in the biosynthesis of NADP. Catalyzes specifically the phosphorylation on 2'-hydroxyl of the adenosine moiety of NAD to yield NADP.</text>
</comment>
<dbReference type="Gene3D" id="2.60.200.30">
    <property type="entry name" value="Probable inorganic polyphosphate/atp-NAD kinase, domain 2"/>
    <property type="match status" value="1"/>
</dbReference>
<feature type="active site" description="Proton acceptor" evidence="6">
    <location>
        <position position="53"/>
    </location>
</feature>
<evidence type="ECO:0000313" key="7">
    <source>
        <dbReference type="EMBL" id="HIU37602.1"/>
    </source>
</evidence>
<comment type="catalytic activity">
    <reaction evidence="5 6">
        <text>NAD(+) + ATP = ADP + NADP(+) + H(+)</text>
        <dbReference type="Rhea" id="RHEA:18629"/>
        <dbReference type="ChEBI" id="CHEBI:15378"/>
        <dbReference type="ChEBI" id="CHEBI:30616"/>
        <dbReference type="ChEBI" id="CHEBI:57540"/>
        <dbReference type="ChEBI" id="CHEBI:58349"/>
        <dbReference type="ChEBI" id="CHEBI:456216"/>
        <dbReference type="EC" id="2.7.1.23"/>
    </reaction>
</comment>
<reference evidence="7" key="2">
    <citation type="journal article" date="2021" name="PeerJ">
        <title>Extensive microbial diversity within the chicken gut microbiome revealed by metagenomics and culture.</title>
        <authorList>
            <person name="Gilroy R."/>
            <person name="Ravi A."/>
            <person name="Getino M."/>
            <person name="Pursley I."/>
            <person name="Horton D.L."/>
            <person name="Alikhan N.F."/>
            <person name="Baker D."/>
            <person name="Gharbi K."/>
            <person name="Hall N."/>
            <person name="Watson M."/>
            <person name="Adriaenssens E.M."/>
            <person name="Foster-Nyarko E."/>
            <person name="Jarju S."/>
            <person name="Secka A."/>
            <person name="Antonio M."/>
            <person name="Oren A."/>
            <person name="Chaudhuri R.R."/>
            <person name="La Ragione R."/>
            <person name="Hildebrand F."/>
            <person name="Pallen M.J."/>
        </authorList>
    </citation>
    <scope>NUCLEOTIDE SEQUENCE</scope>
    <source>
        <strain evidence="7">7463</strain>
    </source>
</reference>
<dbReference type="InterPro" id="IPR017437">
    <property type="entry name" value="ATP-NAD_kinase_PpnK-typ_C"/>
</dbReference>
<reference evidence="7" key="1">
    <citation type="submission" date="2020-10" db="EMBL/GenBank/DDBJ databases">
        <authorList>
            <person name="Gilroy R."/>
        </authorList>
    </citation>
    <scope>NUCLEOTIDE SEQUENCE</scope>
    <source>
        <strain evidence="7">7463</strain>
    </source>
</reference>
<dbReference type="HAMAP" id="MF_00361">
    <property type="entry name" value="NAD_kinase"/>
    <property type="match status" value="1"/>
</dbReference>
<feature type="binding site" evidence="6">
    <location>
        <begin position="127"/>
        <end position="128"/>
    </location>
    <ligand>
        <name>NAD(+)</name>
        <dbReference type="ChEBI" id="CHEBI:57540"/>
    </ligand>
</feature>
<dbReference type="GO" id="GO:0003951">
    <property type="term" value="F:NAD+ kinase activity"/>
    <property type="evidence" value="ECO:0007669"/>
    <property type="project" value="UniProtKB-UniRule"/>
</dbReference>
<keyword evidence="6" id="KW-0547">Nucleotide-binding</keyword>
<keyword evidence="4 6" id="KW-0520">NAD</keyword>
<dbReference type="AlphaFoldDB" id="A0A9D1LGA7"/>
<dbReference type="SUPFAM" id="SSF111331">
    <property type="entry name" value="NAD kinase/diacylglycerol kinase-like"/>
    <property type="match status" value="1"/>
</dbReference>
<dbReference type="GO" id="GO:0006741">
    <property type="term" value="P:NADP+ biosynthetic process"/>
    <property type="evidence" value="ECO:0007669"/>
    <property type="project" value="UniProtKB-UniRule"/>
</dbReference>
<keyword evidence="6" id="KW-0963">Cytoplasm</keyword>
<dbReference type="GO" id="GO:0005737">
    <property type="term" value="C:cytoplasm"/>
    <property type="evidence" value="ECO:0007669"/>
    <property type="project" value="UniProtKB-SubCell"/>
</dbReference>
<comment type="similarity">
    <text evidence="6">Belongs to the NAD kinase family.</text>
</comment>
<comment type="subcellular location">
    <subcellularLocation>
        <location evidence="6">Cytoplasm</location>
    </subcellularLocation>
</comment>
<feature type="binding site" evidence="6">
    <location>
        <begin position="53"/>
        <end position="54"/>
    </location>
    <ligand>
        <name>NAD(+)</name>
        <dbReference type="ChEBI" id="CHEBI:57540"/>
    </ligand>
</feature>
<evidence type="ECO:0000256" key="5">
    <source>
        <dbReference type="ARBA" id="ARBA00047925"/>
    </source>
</evidence>
<dbReference type="GO" id="GO:0051287">
    <property type="term" value="F:NAD binding"/>
    <property type="evidence" value="ECO:0007669"/>
    <property type="project" value="UniProtKB-ARBA"/>
</dbReference>
<comment type="caution">
    <text evidence="7">The sequence shown here is derived from an EMBL/GenBank/DDBJ whole genome shotgun (WGS) entry which is preliminary data.</text>
</comment>
<dbReference type="GO" id="GO:0005524">
    <property type="term" value="F:ATP binding"/>
    <property type="evidence" value="ECO:0007669"/>
    <property type="project" value="UniProtKB-KW"/>
</dbReference>
<keyword evidence="2 6" id="KW-0418">Kinase</keyword>
<proteinExistence type="inferred from homology"/>
<protein>
    <recommendedName>
        <fullName evidence="6">NAD kinase</fullName>
        <ecNumber evidence="6">2.7.1.23</ecNumber>
    </recommendedName>
    <alternativeName>
        <fullName evidence="6">ATP-dependent NAD kinase</fullName>
    </alternativeName>
</protein>
<dbReference type="Proteomes" id="UP000824083">
    <property type="component" value="Unassembled WGS sequence"/>
</dbReference>
<dbReference type="Pfam" id="PF01513">
    <property type="entry name" value="NAD_kinase"/>
    <property type="match status" value="1"/>
</dbReference>
<comment type="cofactor">
    <cofactor evidence="6">
        <name>a divalent metal cation</name>
        <dbReference type="ChEBI" id="CHEBI:60240"/>
    </cofactor>
</comment>
<evidence type="ECO:0000313" key="8">
    <source>
        <dbReference type="Proteomes" id="UP000824083"/>
    </source>
</evidence>
<sequence length="280" mass="30401">MGEALKKLLAILKAEKIDYLLEESTAEHLPGAKGVSLDELGNRADVIIMLGGDGTTLGIARRMARFKLPIIAINAGRLGFITDFSLEEMATGLPPLLRGNYEVDTRSMLQVRVYRHGQMVFNATAVNDAGITHGRAGSMVEFNVWVDGHPMATQRADGVIVSSATGSTAYAMAAGGPILHPALNAMVLVPVAPHALTNRPIVLPGSSTVDISLIEAREASAYCDMQDFFAMQRGDILRVRTLPESFTILHPIGHNHYDTLRRKLYWNLMPSDNASLPIKD</sequence>
<dbReference type="PANTHER" id="PTHR20275">
    <property type="entry name" value="NAD KINASE"/>
    <property type="match status" value="1"/>
</dbReference>
<dbReference type="InterPro" id="IPR016064">
    <property type="entry name" value="NAD/diacylglycerol_kinase_sf"/>
</dbReference>
<feature type="binding site" evidence="6">
    <location>
        <position position="192"/>
    </location>
    <ligand>
        <name>NAD(+)</name>
        <dbReference type="ChEBI" id="CHEBI:57540"/>
    </ligand>
</feature>
<evidence type="ECO:0000256" key="3">
    <source>
        <dbReference type="ARBA" id="ARBA00022857"/>
    </source>
</evidence>
<dbReference type="Pfam" id="PF20143">
    <property type="entry name" value="NAD_kinase_C"/>
    <property type="match status" value="1"/>
</dbReference>
<feature type="binding site" evidence="6">
    <location>
        <position position="157"/>
    </location>
    <ligand>
        <name>NAD(+)</name>
        <dbReference type="ChEBI" id="CHEBI:57540"/>
    </ligand>
</feature>